<dbReference type="Proteomes" id="UP001597244">
    <property type="component" value="Unassembled WGS sequence"/>
</dbReference>
<reference evidence="11" key="1">
    <citation type="journal article" date="2019" name="Int. J. Syst. Evol. Microbiol.">
        <title>The Global Catalogue of Microorganisms (GCM) 10K type strain sequencing project: providing services to taxonomists for standard genome sequencing and annotation.</title>
        <authorList>
            <consortium name="The Broad Institute Genomics Platform"/>
            <consortium name="The Broad Institute Genome Sequencing Center for Infectious Disease"/>
            <person name="Wu L."/>
            <person name="Ma J."/>
        </authorList>
    </citation>
    <scope>NUCLEOTIDE SEQUENCE [LARGE SCALE GENOMIC DNA]</scope>
    <source>
        <strain evidence="11">CCM 8951</strain>
    </source>
</reference>
<feature type="transmembrane region" description="Helical" evidence="5">
    <location>
        <begin position="490"/>
        <end position="507"/>
    </location>
</feature>
<dbReference type="InterPro" id="IPR032364">
    <property type="entry name" value="GramPos_pilinD1_N"/>
</dbReference>
<keyword evidence="11" id="KW-1185">Reference proteome</keyword>
<gene>
    <name evidence="10" type="ORF">ACFQ4L_10960</name>
</gene>
<keyword evidence="5" id="KW-0812">Transmembrane</keyword>
<evidence type="ECO:0000256" key="4">
    <source>
        <dbReference type="ARBA" id="ARBA00023088"/>
    </source>
</evidence>
<dbReference type="InterPro" id="IPR019931">
    <property type="entry name" value="LPXTG_anchor"/>
</dbReference>
<keyword evidence="2" id="KW-0964">Secreted</keyword>
<dbReference type="NCBIfam" id="NF033902">
    <property type="entry name" value="iso_D2_wall_anc"/>
    <property type="match status" value="1"/>
</dbReference>
<dbReference type="InterPro" id="IPR013783">
    <property type="entry name" value="Ig-like_fold"/>
</dbReference>
<feature type="signal peptide" evidence="6">
    <location>
        <begin position="1"/>
        <end position="31"/>
    </location>
</feature>
<name>A0ABW4DSQ8_9LACO</name>
<protein>
    <submittedName>
        <fullName evidence="10">SpaH/EbpB family LPXTG-anchored major pilin</fullName>
    </submittedName>
</protein>
<keyword evidence="5" id="KW-0472">Membrane</keyword>
<evidence type="ECO:0000256" key="1">
    <source>
        <dbReference type="ARBA" id="ARBA00022512"/>
    </source>
</evidence>
<keyword evidence="5" id="KW-1133">Transmembrane helix</keyword>
<keyword evidence="1" id="KW-0134">Cell wall</keyword>
<evidence type="ECO:0000256" key="5">
    <source>
        <dbReference type="SAM" id="Phobius"/>
    </source>
</evidence>
<dbReference type="Pfam" id="PF00746">
    <property type="entry name" value="Gram_pos_anchor"/>
    <property type="match status" value="1"/>
</dbReference>
<evidence type="ECO:0000259" key="7">
    <source>
        <dbReference type="Pfam" id="PF00746"/>
    </source>
</evidence>
<dbReference type="EMBL" id="JBHTOF010000104">
    <property type="protein sequence ID" value="MFD1466583.1"/>
    <property type="molecule type" value="Genomic_DNA"/>
</dbReference>
<dbReference type="NCBIfam" id="TIGR04226">
    <property type="entry name" value="RrgB_K2N_iso_D2"/>
    <property type="match status" value="1"/>
</dbReference>
<evidence type="ECO:0000259" key="8">
    <source>
        <dbReference type="Pfam" id="PF16555"/>
    </source>
</evidence>
<comment type="caution">
    <text evidence="10">The sequence shown here is derived from an EMBL/GenBank/DDBJ whole genome shotgun (WGS) entry which is preliminary data.</text>
</comment>
<evidence type="ECO:0000313" key="11">
    <source>
        <dbReference type="Proteomes" id="UP001597244"/>
    </source>
</evidence>
<feature type="domain" description="Gram-positive pilin subunit D1 N-terminal" evidence="8">
    <location>
        <begin position="36"/>
        <end position="195"/>
    </location>
</feature>
<evidence type="ECO:0000259" key="9">
    <source>
        <dbReference type="Pfam" id="PF17802"/>
    </source>
</evidence>
<dbReference type="InterPro" id="IPR026466">
    <property type="entry name" value="Fim_isopep_form_D2_dom"/>
</dbReference>
<evidence type="ECO:0000256" key="3">
    <source>
        <dbReference type="ARBA" id="ARBA00022729"/>
    </source>
</evidence>
<dbReference type="RefSeq" id="WP_125577037.1">
    <property type="nucleotide sequence ID" value="NZ_JBHTOF010000104.1"/>
</dbReference>
<feature type="domain" description="Gram-positive cocci surface proteins LPxTG" evidence="7">
    <location>
        <begin position="481"/>
        <end position="512"/>
    </location>
</feature>
<organism evidence="10 11">
    <name type="scientific">Lapidilactobacillus mulanensis</name>
    <dbReference type="NCBI Taxonomy" id="2485999"/>
    <lineage>
        <taxon>Bacteria</taxon>
        <taxon>Bacillati</taxon>
        <taxon>Bacillota</taxon>
        <taxon>Bacilli</taxon>
        <taxon>Lactobacillales</taxon>
        <taxon>Lactobacillaceae</taxon>
        <taxon>Lapidilactobacillus</taxon>
    </lineage>
</organism>
<sequence>MNRRKIINSVMIAIITALNLFTLLSPQQAKSATTDGQVTVNLHKLVFGPGQLPNKIQNDGTTATAELLKNGTPLADVTYQAYNVTEAFYQMRQEDSDASIEEIYDKLDPSVGEQVGIDKVTDEEGLVQFVLSEQTLIDGEPRNSVYLFHEANAPETITVKAPDMVLGLPAYRFDTISQTYTNERLTDIHLYPKNEDPPTLDKIVDSDRDDFGYGDAIPYKITTLVPAVIDELEQYYLVDIADENLELIPDSLKVAIEDLPESQQPYEITFDGEDNFRIDFKPSELKDYANKEVTITYQMKLKPGAPADQWLINESHIYLNAFRVDSEARVITGGKRFVKTDLTDSDRQLADATFVVRNSAGEYLSLQDDAYEWLNVSGDVSEKYEAENLTTLTSNASGKFDIEGLAYNDYQLVKVKAPAGYVKLTDPIDFSVDENTYQNGAVQAPEQVVHNIPETVIEPPIISEPQLPESGSQKPGLGGFLPQTGEMQSTLLVLIGLIIIAVAGYFYKRQQNKKGKGA</sequence>
<dbReference type="NCBIfam" id="TIGR01167">
    <property type="entry name" value="LPXTG_anchor"/>
    <property type="match status" value="1"/>
</dbReference>
<evidence type="ECO:0000256" key="6">
    <source>
        <dbReference type="SAM" id="SignalP"/>
    </source>
</evidence>
<proteinExistence type="predicted"/>
<accession>A0ABW4DSQ8</accession>
<keyword evidence="3 6" id="KW-0732">Signal</keyword>
<dbReference type="InterPro" id="IPR041033">
    <property type="entry name" value="SpaA_PFL_dom_1"/>
</dbReference>
<feature type="chain" id="PRO_5047187259" evidence="6">
    <location>
        <begin position="32"/>
        <end position="518"/>
    </location>
</feature>
<feature type="domain" description="SpaA-like prealbumin fold" evidence="9">
    <location>
        <begin position="339"/>
        <end position="436"/>
    </location>
</feature>
<dbReference type="Gene3D" id="2.60.40.10">
    <property type="entry name" value="Immunoglobulins"/>
    <property type="match status" value="2"/>
</dbReference>
<dbReference type="Pfam" id="PF17802">
    <property type="entry name" value="SpaA"/>
    <property type="match status" value="1"/>
</dbReference>
<dbReference type="InterPro" id="IPR048052">
    <property type="entry name" value="FM1-like"/>
</dbReference>
<evidence type="ECO:0000256" key="2">
    <source>
        <dbReference type="ARBA" id="ARBA00022525"/>
    </source>
</evidence>
<dbReference type="Gene3D" id="2.60.40.740">
    <property type="match status" value="1"/>
</dbReference>
<evidence type="ECO:0000313" key="10">
    <source>
        <dbReference type="EMBL" id="MFD1466583.1"/>
    </source>
</evidence>
<dbReference type="Pfam" id="PF16555">
    <property type="entry name" value="GramPos_pilinD1"/>
    <property type="match status" value="1"/>
</dbReference>
<keyword evidence="4" id="KW-0572">Peptidoglycan-anchor</keyword>